<dbReference type="GeneID" id="64629449"/>
<evidence type="ECO:0000313" key="2">
    <source>
        <dbReference type="EMBL" id="KAG1818104.1"/>
    </source>
</evidence>
<dbReference type="OrthoDB" id="2633282at2759"/>
<dbReference type="Proteomes" id="UP000807769">
    <property type="component" value="Unassembled WGS sequence"/>
</dbReference>
<dbReference type="EMBL" id="JABBWG010000012">
    <property type="protein sequence ID" value="KAG1818104.1"/>
    <property type="molecule type" value="Genomic_DNA"/>
</dbReference>
<feature type="signal peptide" evidence="1">
    <location>
        <begin position="1"/>
        <end position="17"/>
    </location>
</feature>
<gene>
    <name evidence="2" type="ORF">BJ212DRAFT_1348770</name>
</gene>
<evidence type="ECO:0000313" key="3">
    <source>
        <dbReference type="Proteomes" id="UP000807769"/>
    </source>
</evidence>
<name>A0A9P7ECS8_9AGAM</name>
<sequence length="98" mass="9999">MFIHLLVLLCASVSVIATPSVVVTGVDVGGCALGFPVCCEAASSDYSEGTRCRNVPNVDVCSNSSQSSPSNQSTTTLCCKDVSTVNLNGAATNCTAYD</sequence>
<proteinExistence type="predicted"/>
<dbReference type="RefSeq" id="XP_041194164.1">
    <property type="nucleotide sequence ID" value="XM_041335432.1"/>
</dbReference>
<dbReference type="AlphaFoldDB" id="A0A9P7ECS8"/>
<accession>A0A9P7ECS8</accession>
<protein>
    <recommendedName>
        <fullName evidence="4">Hydrophobin</fullName>
    </recommendedName>
</protein>
<evidence type="ECO:0000256" key="1">
    <source>
        <dbReference type="SAM" id="SignalP"/>
    </source>
</evidence>
<reference evidence="2" key="1">
    <citation type="journal article" date="2020" name="New Phytol.">
        <title>Comparative genomics reveals dynamic genome evolution in host specialist ectomycorrhizal fungi.</title>
        <authorList>
            <person name="Lofgren L.A."/>
            <person name="Nguyen N.H."/>
            <person name="Vilgalys R."/>
            <person name="Ruytinx J."/>
            <person name="Liao H.L."/>
            <person name="Branco S."/>
            <person name="Kuo A."/>
            <person name="LaButti K."/>
            <person name="Lipzen A."/>
            <person name="Andreopoulos W."/>
            <person name="Pangilinan J."/>
            <person name="Riley R."/>
            <person name="Hundley H."/>
            <person name="Na H."/>
            <person name="Barry K."/>
            <person name="Grigoriev I.V."/>
            <person name="Stajich J.E."/>
            <person name="Kennedy P.G."/>
        </authorList>
    </citation>
    <scope>NUCLEOTIDE SEQUENCE</scope>
    <source>
        <strain evidence="2">MN1</strain>
    </source>
</reference>
<feature type="chain" id="PRO_5040466984" description="Hydrophobin" evidence="1">
    <location>
        <begin position="18"/>
        <end position="98"/>
    </location>
</feature>
<keyword evidence="3" id="KW-1185">Reference proteome</keyword>
<comment type="caution">
    <text evidence="2">The sequence shown here is derived from an EMBL/GenBank/DDBJ whole genome shotgun (WGS) entry which is preliminary data.</text>
</comment>
<evidence type="ECO:0008006" key="4">
    <source>
        <dbReference type="Google" id="ProtNLM"/>
    </source>
</evidence>
<keyword evidence="1" id="KW-0732">Signal</keyword>
<organism evidence="2 3">
    <name type="scientific">Suillus subaureus</name>
    <dbReference type="NCBI Taxonomy" id="48587"/>
    <lineage>
        <taxon>Eukaryota</taxon>
        <taxon>Fungi</taxon>
        <taxon>Dikarya</taxon>
        <taxon>Basidiomycota</taxon>
        <taxon>Agaricomycotina</taxon>
        <taxon>Agaricomycetes</taxon>
        <taxon>Agaricomycetidae</taxon>
        <taxon>Boletales</taxon>
        <taxon>Suillineae</taxon>
        <taxon>Suillaceae</taxon>
        <taxon>Suillus</taxon>
    </lineage>
</organism>